<dbReference type="PANTHER" id="PTHR32347:SF14">
    <property type="entry name" value="EFFLUX SYSTEM COMPONENT YKNX-RELATED"/>
    <property type="match status" value="1"/>
</dbReference>
<reference evidence="9" key="1">
    <citation type="submission" date="2013-04" db="EMBL/GenBank/DDBJ databases">
        <title>Thioclava sp. 13D2W-2 Genome Sequencing.</title>
        <authorList>
            <person name="Lai Q."/>
            <person name="Li G."/>
            <person name="Shao Z."/>
        </authorList>
    </citation>
    <scope>NUCLEOTIDE SEQUENCE [LARGE SCALE GENOMIC DNA]</scope>
    <source>
        <strain evidence="9">13D2W-2</strain>
    </source>
</reference>
<accession>A0A085U0G6</accession>
<feature type="domain" description="Multidrug resistance protein MdtA-like barrel-sandwich hybrid" evidence="6">
    <location>
        <begin position="78"/>
        <end position="230"/>
    </location>
</feature>
<evidence type="ECO:0000256" key="1">
    <source>
        <dbReference type="ARBA" id="ARBA00004196"/>
    </source>
</evidence>
<dbReference type="Gene3D" id="1.10.287.470">
    <property type="entry name" value="Helix hairpin bin"/>
    <property type="match status" value="1"/>
</dbReference>
<dbReference type="STRING" id="1317124.DW2_04104"/>
<keyword evidence="5" id="KW-1133">Transmembrane helix</keyword>
<dbReference type="AlphaFoldDB" id="A0A085U0G6"/>
<feature type="coiled-coil region" evidence="4">
    <location>
        <begin position="116"/>
        <end position="145"/>
    </location>
</feature>
<dbReference type="OrthoDB" id="9791520at2"/>
<dbReference type="EMBL" id="AQRC01000002">
    <property type="protein sequence ID" value="KFE36463.1"/>
    <property type="molecule type" value="Genomic_DNA"/>
</dbReference>
<keyword evidence="3 4" id="KW-0175">Coiled coil</keyword>
<dbReference type="Gene3D" id="2.40.50.100">
    <property type="match status" value="1"/>
</dbReference>
<evidence type="ECO:0000313" key="8">
    <source>
        <dbReference type="EMBL" id="KFE36463.1"/>
    </source>
</evidence>
<dbReference type="Pfam" id="PF25917">
    <property type="entry name" value="BSH_RND"/>
    <property type="match status" value="1"/>
</dbReference>
<name>A0A085U0G6_9RHOB</name>
<dbReference type="InterPro" id="IPR058625">
    <property type="entry name" value="MdtA-like_BSH"/>
</dbReference>
<evidence type="ECO:0000256" key="4">
    <source>
        <dbReference type="SAM" id="Coils"/>
    </source>
</evidence>
<dbReference type="GO" id="GO:0030313">
    <property type="term" value="C:cell envelope"/>
    <property type="evidence" value="ECO:0007669"/>
    <property type="project" value="UniProtKB-SubCell"/>
</dbReference>
<evidence type="ECO:0000256" key="5">
    <source>
        <dbReference type="SAM" id="Phobius"/>
    </source>
</evidence>
<evidence type="ECO:0000259" key="7">
    <source>
        <dbReference type="Pfam" id="PF25954"/>
    </source>
</evidence>
<dbReference type="NCBIfam" id="TIGR01730">
    <property type="entry name" value="RND_mfp"/>
    <property type="match status" value="1"/>
</dbReference>
<comment type="caution">
    <text evidence="8">The sequence shown here is derived from an EMBL/GenBank/DDBJ whole genome shotgun (WGS) entry which is preliminary data.</text>
</comment>
<keyword evidence="9" id="KW-1185">Reference proteome</keyword>
<dbReference type="InterPro" id="IPR006143">
    <property type="entry name" value="RND_pump_MFP"/>
</dbReference>
<dbReference type="Gene3D" id="2.40.30.170">
    <property type="match status" value="1"/>
</dbReference>
<dbReference type="Proteomes" id="UP000028607">
    <property type="component" value="Unassembled WGS sequence"/>
</dbReference>
<dbReference type="PATRIC" id="fig|1317124.6.peg.832"/>
<dbReference type="InterPro" id="IPR050465">
    <property type="entry name" value="UPF0194_transport"/>
</dbReference>
<dbReference type="SUPFAM" id="SSF111369">
    <property type="entry name" value="HlyD-like secretion proteins"/>
    <property type="match status" value="1"/>
</dbReference>
<dbReference type="PANTHER" id="PTHR32347">
    <property type="entry name" value="EFFLUX SYSTEM COMPONENT YKNX-RELATED"/>
    <property type="match status" value="1"/>
</dbReference>
<organism evidence="8 9">
    <name type="scientific">Thioclava atlantica</name>
    <dbReference type="NCBI Taxonomy" id="1317124"/>
    <lineage>
        <taxon>Bacteria</taxon>
        <taxon>Pseudomonadati</taxon>
        <taxon>Pseudomonadota</taxon>
        <taxon>Alphaproteobacteria</taxon>
        <taxon>Rhodobacterales</taxon>
        <taxon>Paracoccaceae</taxon>
        <taxon>Thioclava</taxon>
    </lineage>
</organism>
<comment type="similarity">
    <text evidence="2">Belongs to the membrane fusion protein (MFP) (TC 8.A.1) family.</text>
</comment>
<evidence type="ECO:0000256" key="3">
    <source>
        <dbReference type="ARBA" id="ARBA00023054"/>
    </source>
</evidence>
<protein>
    <submittedName>
        <fullName evidence="8">HlyD family membrane fusion protein</fullName>
    </submittedName>
</protein>
<sequence length="419" mass="44311">MAEKTREDIEEMLATAKRGRKGWIWGLAVLLLLAGVGAWLWIGRTQEAQRTTYVTQAATRGDLTVTVTATGTVQPTTEVEVSSELSGTLASIEVDYNDEVEVGQVLARLDDTKFKAQVANAEAALANAKAQVAQAEATLREASELYIAQAELERRGVVKHSDFVTYVAKKERAEAAVEAAQASLTLAQANLALQKDDLDKSVIRSPIKGVVLDRDVSAGQIVAASLSAPTLFTLAEDLRKMQLLVDIDEADIGQVAVGDAAVFTVDAYPGRTFPATITQLRYAPETTEDVVTYKGVLAVDNSGLLLRPGMTATATITVEEAKDALQVPNAALRYAPPQEVEETGGNTGGGLIGLIIPRRSGSDSASGSATGKSVWVLRDDVPVEVAVTPSASNGRFTIITGGDLSEGDQVITDQSEAAR</sequence>
<dbReference type="RefSeq" id="WP_038143969.1">
    <property type="nucleotide sequence ID" value="NZ_AQRC01000002.1"/>
</dbReference>
<gene>
    <name evidence="8" type="ORF">DW2_04104</name>
</gene>
<feature type="domain" description="CusB-like beta-barrel" evidence="7">
    <location>
        <begin position="245"/>
        <end position="317"/>
    </location>
</feature>
<evidence type="ECO:0000313" key="9">
    <source>
        <dbReference type="Proteomes" id="UP000028607"/>
    </source>
</evidence>
<evidence type="ECO:0000259" key="6">
    <source>
        <dbReference type="Pfam" id="PF25917"/>
    </source>
</evidence>
<dbReference type="InterPro" id="IPR058792">
    <property type="entry name" value="Beta-barrel_RND_2"/>
</dbReference>
<evidence type="ECO:0000256" key="2">
    <source>
        <dbReference type="ARBA" id="ARBA00009477"/>
    </source>
</evidence>
<dbReference type="GO" id="GO:0016020">
    <property type="term" value="C:membrane"/>
    <property type="evidence" value="ECO:0007669"/>
    <property type="project" value="InterPro"/>
</dbReference>
<dbReference type="GO" id="GO:0022857">
    <property type="term" value="F:transmembrane transporter activity"/>
    <property type="evidence" value="ECO:0007669"/>
    <property type="project" value="InterPro"/>
</dbReference>
<proteinExistence type="inferred from homology"/>
<keyword evidence="5" id="KW-0472">Membrane</keyword>
<keyword evidence="5" id="KW-0812">Transmembrane</keyword>
<dbReference type="eggNOG" id="COG0845">
    <property type="taxonomic scope" value="Bacteria"/>
</dbReference>
<comment type="subcellular location">
    <subcellularLocation>
        <location evidence="1">Cell envelope</location>
    </subcellularLocation>
</comment>
<feature type="transmembrane region" description="Helical" evidence="5">
    <location>
        <begin position="22"/>
        <end position="42"/>
    </location>
</feature>
<dbReference type="Pfam" id="PF25954">
    <property type="entry name" value="Beta-barrel_RND_2"/>
    <property type="match status" value="1"/>
</dbReference>
<reference evidence="8 9" key="2">
    <citation type="journal article" date="2015" name="Antonie Van Leeuwenhoek">
        <title>Thioclava indica sp. nov., isolated from surface seawater of the Indian Ocean.</title>
        <authorList>
            <person name="Liu Y."/>
            <person name="Lai Q."/>
            <person name="Du J."/>
            <person name="Xu H."/>
            <person name="Jiang L."/>
            <person name="Shao Z."/>
        </authorList>
    </citation>
    <scope>NUCLEOTIDE SEQUENCE [LARGE SCALE GENOMIC DNA]</scope>
    <source>
        <strain evidence="8 9">13D2W-2</strain>
    </source>
</reference>